<reference evidence="3" key="1">
    <citation type="submission" date="2017-09" db="EMBL/GenBank/DDBJ databases">
        <title>Depth-based differentiation of microbial function through sediment-hosted aquifers and enrichment of novel symbionts in the deep terrestrial subsurface.</title>
        <authorList>
            <person name="Probst A.J."/>
            <person name="Ladd B."/>
            <person name="Jarett J.K."/>
            <person name="Geller-Mcgrath D.E."/>
            <person name="Sieber C.M.K."/>
            <person name="Emerson J.B."/>
            <person name="Anantharaman K."/>
            <person name="Thomas B.C."/>
            <person name="Malmstrom R."/>
            <person name="Stieglmeier M."/>
            <person name="Klingl A."/>
            <person name="Woyke T."/>
            <person name="Ryan C.M."/>
            <person name="Banfield J.F."/>
        </authorList>
    </citation>
    <scope>NUCLEOTIDE SEQUENCE [LARGE SCALE GENOMIC DNA]</scope>
</reference>
<dbReference type="Proteomes" id="UP000229335">
    <property type="component" value="Unassembled WGS sequence"/>
</dbReference>
<comment type="caution">
    <text evidence="2">The sequence shown here is derived from an EMBL/GenBank/DDBJ whole genome shotgun (WGS) entry which is preliminary data.</text>
</comment>
<dbReference type="SUPFAM" id="SSF143100">
    <property type="entry name" value="TTHA1013/TTHA0281-like"/>
    <property type="match status" value="1"/>
</dbReference>
<evidence type="ECO:0000313" key="3">
    <source>
        <dbReference type="Proteomes" id="UP000229335"/>
    </source>
</evidence>
<dbReference type="Gene3D" id="3.30.160.250">
    <property type="match status" value="1"/>
</dbReference>
<dbReference type="PANTHER" id="PTHR34504">
    <property type="entry name" value="ANTITOXIN HICB"/>
    <property type="match status" value="1"/>
</dbReference>
<protein>
    <submittedName>
        <fullName evidence="2">Antitoxin HicB</fullName>
    </submittedName>
</protein>
<proteinExistence type="predicted"/>
<feature type="domain" description="HicB-like antitoxin of toxin-antitoxin system" evidence="1">
    <location>
        <begin position="11"/>
        <end position="65"/>
    </location>
</feature>
<sequence>MQNLRYHLIFRPEPEGGFTVIVPSLPGCISYGKNLTEAKKMARDAIKGYITSLKKHHEPVPTDDEVFISSINIEQPAAKLKLQYA</sequence>
<accession>A0A2M6WL76</accession>
<evidence type="ECO:0000313" key="2">
    <source>
        <dbReference type="EMBL" id="PIT93522.1"/>
    </source>
</evidence>
<dbReference type="InterPro" id="IPR035069">
    <property type="entry name" value="TTHA1013/TTHA0281-like"/>
</dbReference>
<dbReference type="PANTHER" id="PTHR34504:SF2">
    <property type="entry name" value="UPF0150 PROTEIN SSL0259"/>
    <property type="match status" value="1"/>
</dbReference>
<evidence type="ECO:0000259" key="1">
    <source>
        <dbReference type="Pfam" id="PF15919"/>
    </source>
</evidence>
<organism evidence="2 3">
    <name type="scientific">Candidatus Falkowbacteria bacterium CG10_big_fil_rev_8_21_14_0_10_43_11</name>
    <dbReference type="NCBI Taxonomy" id="1974568"/>
    <lineage>
        <taxon>Bacteria</taxon>
        <taxon>Candidatus Falkowiibacteriota</taxon>
    </lineage>
</organism>
<gene>
    <name evidence="2" type="ORF">COU00_03920</name>
</gene>
<dbReference type="InterPro" id="IPR031807">
    <property type="entry name" value="HicB-like"/>
</dbReference>
<dbReference type="Pfam" id="PF15919">
    <property type="entry name" value="HicB_lk_antitox"/>
    <property type="match status" value="1"/>
</dbReference>
<dbReference type="InterPro" id="IPR051404">
    <property type="entry name" value="TA_system_antitoxin"/>
</dbReference>
<dbReference type="EMBL" id="PFAS01000070">
    <property type="protein sequence ID" value="PIT93522.1"/>
    <property type="molecule type" value="Genomic_DNA"/>
</dbReference>
<dbReference type="AlphaFoldDB" id="A0A2M6WL76"/>
<name>A0A2M6WL76_9BACT</name>